<dbReference type="PANTHER" id="PTHR43280:SF32">
    <property type="entry name" value="TRANSCRIPTIONAL REGULATORY PROTEIN"/>
    <property type="match status" value="1"/>
</dbReference>
<accession>A0A1G7PYZ6</accession>
<evidence type="ECO:0000256" key="1">
    <source>
        <dbReference type="ARBA" id="ARBA00023015"/>
    </source>
</evidence>
<dbReference type="InterPro" id="IPR018060">
    <property type="entry name" value="HTH_AraC"/>
</dbReference>
<dbReference type="GO" id="GO:0003700">
    <property type="term" value="F:DNA-binding transcription factor activity"/>
    <property type="evidence" value="ECO:0007669"/>
    <property type="project" value="InterPro"/>
</dbReference>
<dbReference type="SUPFAM" id="SSF46689">
    <property type="entry name" value="Homeodomain-like"/>
    <property type="match status" value="1"/>
</dbReference>
<dbReference type="Proteomes" id="UP000198748">
    <property type="component" value="Unassembled WGS sequence"/>
</dbReference>
<proteinExistence type="predicted"/>
<dbReference type="SMART" id="SM00342">
    <property type="entry name" value="HTH_ARAC"/>
    <property type="match status" value="1"/>
</dbReference>
<dbReference type="PROSITE" id="PS01124">
    <property type="entry name" value="HTH_ARAC_FAMILY_2"/>
    <property type="match status" value="1"/>
</dbReference>
<name>A0A1G7PYZ6_9BACT</name>
<evidence type="ECO:0000313" key="5">
    <source>
        <dbReference type="EMBL" id="SDF91484.1"/>
    </source>
</evidence>
<dbReference type="EMBL" id="FNAN01000013">
    <property type="protein sequence ID" value="SDF91484.1"/>
    <property type="molecule type" value="Genomic_DNA"/>
</dbReference>
<keyword evidence="3" id="KW-0804">Transcription</keyword>
<dbReference type="OrthoDB" id="643086at2"/>
<evidence type="ECO:0000313" key="6">
    <source>
        <dbReference type="Proteomes" id="UP000198748"/>
    </source>
</evidence>
<dbReference type="STRING" id="659014.SAMN04487996_113178"/>
<dbReference type="RefSeq" id="WP_090154620.1">
    <property type="nucleotide sequence ID" value="NZ_FNAN01000013.1"/>
</dbReference>
<keyword evidence="6" id="KW-1185">Reference proteome</keyword>
<dbReference type="Pfam" id="PF12833">
    <property type="entry name" value="HTH_18"/>
    <property type="match status" value="1"/>
</dbReference>
<protein>
    <submittedName>
        <fullName evidence="5">Helix-turn-helix domain-containing protein</fullName>
    </submittedName>
</protein>
<feature type="domain" description="HTH araC/xylS-type" evidence="4">
    <location>
        <begin position="200"/>
        <end position="301"/>
    </location>
</feature>
<reference evidence="6" key="1">
    <citation type="submission" date="2016-10" db="EMBL/GenBank/DDBJ databases">
        <authorList>
            <person name="Varghese N."/>
            <person name="Submissions S."/>
        </authorList>
    </citation>
    <scope>NUCLEOTIDE SEQUENCE [LARGE SCALE GENOMIC DNA]</scope>
    <source>
        <strain evidence="6">DSM 25329</strain>
    </source>
</reference>
<sequence length="303" mass="34850">MKTEKKGVTTFNSIPEFHRILGIAPPDHPLITVINFEDLGDFAPEISEKAMYNFYMICLIRRFDGKIRYGQHYFDFDEGQISFFSPGQILSSDNNAREGWILIIHPDFLRDYPIGKSIRNFGFFSYEIYEALFLSEKEERTLDGLAESIAHECRANTDKYSQNIIVSLIEVLLNYADRFYNRQFLTRKHVNHDLLAKLETMLADYFDSDQVAENGLPTVEDIAAQLSVSPHYLSDMLRSVTGFNTQQHIQNKLIEKAKQSLAATSLSVGEIAYQLGFSHPQSFNRFFKAKTAVSPLAYRRSFH</sequence>
<dbReference type="AlphaFoldDB" id="A0A1G7PYZ6"/>
<keyword evidence="2" id="KW-0238">DNA-binding</keyword>
<dbReference type="GO" id="GO:0043565">
    <property type="term" value="F:sequence-specific DNA binding"/>
    <property type="evidence" value="ECO:0007669"/>
    <property type="project" value="InterPro"/>
</dbReference>
<dbReference type="Gene3D" id="1.10.10.60">
    <property type="entry name" value="Homeodomain-like"/>
    <property type="match status" value="1"/>
</dbReference>
<dbReference type="InterPro" id="IPR009057">
    <property type="entry name" value="Homeodomain-like_sf"/>
</dbReference>
<keyword evidence="1" id="KW-0805">Transcription regulation</keyword>
<dbReference type="PANTHER" id="PTHR43280">
    <property type="entry name" value="ARAC-FAMILY TRANSCRIPTIONAL REGULATOR"/>
    <property type="match status" value="1"/>
</dbReference>
<evidence type="ECO:0000256" key="2">
    <source>
        <dbReference type="ARBA" id="ARBA00023125"/>
    </source>
</evidence>
<evidence type="ECO:0000256" key="3">
    <source>
        <dbReference type="ARBA" id="ARBA00023163"/>
    </source>
</evidence>
<evidence type="ECO:0000259" key="4">
    <source>
        <dbReference type="PROSITE" id="PS01124"/>
    </source>
</evidence>
<organism evidence="5 6">
    <name type="scientific">Dyadobacter soli</name>
    <dbReference type="NCBI Taxonomy" id="659014"/>
    <lineage>
        <taxon>Bacteria</taxon>
        <taxon>Pseudomonadati</taxon>
        <taxon>Bacteroidota</taxon>
        <taxon>Cytophagia</taxon>
        <taxon>Cytophagales</taxon>
        <taxon>Spirosomataceae</taxon>
        <taxon>Dyadobacter</taxon>
    </lineage>
</organism>
<gene>
    <name evidence="5" type="ORF">SAMN04487996_113178</name>
</gene>